<evidence type="ECO:0000313" key="3">
    <source>
        <dbReference type="Proteomes" id="UP000653231"/>
    </source>
</evidence>
<accession>A0ABR8L1D6</accession>
<sequence length="383" mass="39707">MPSPGSRRPRAIDRSPLLVRYAGRSYLADHSPHCVGLVSGRLCPTAVLSGRAKHSADCWHLSPYGGERPGLSVGNDWLREVPVSVGTRPKGRRATTPASRPPAASAYVSGAASEAVRPTIEAPRRPARVLAVLPLALYLEIRSEAEPHVVAVVTGEATRLPNAVLLAERLGGVSAGDDAWVGEGSIEVGGVSICVRRWWDPAPPLGAADPARLAPALGLLGRVRAASPRRPGLVPDGAPALLDRGCRSGSLVESITAAERLIGLGPGLTPSGDDMLAGLLVALRHLGAAAGAPRAVWLANWLAAAVTYDARTRTTPISATLLHCAARGEASPEVTGVLRGAAGHQPLEPAVHRLLRLGHTSGADLAWGVQIGLAAVLAHREGR</sequence>
<dbReference type="EMBL" id="JACXRZ010000011">
    <property type="protein sequence ID" value="MBD3144801.1"/>
    <property type="molecule type" value="Genomic_DNA"/>
</dbReference>
<keyword evidence="3" id="KW-1185">Reference proteome</keyword>
<gene>
    <name evidence="2" type="ORF">IEQ31_16610</name>
</gene>
<name>A0ABR8L1D6_9ACTN</name>
<organism evidence="2 3">
    <name type="scientific">Microbispora bryophytorum subsp. camponoti</name>
    <dbReference type="NCBI Taxonomy" id="1677852"/>
    <lineage>
        <taxon>Bacteria</taxon>
        <taxon>Bacillati</taxon>
        <taxon>Actinomycetota</taxon>
        <taxon>Actinomycetes</taxon>
        <taxon>Streptosporangiales</taxon>
        <taxon>Streptosporangiaceae</taxon>
        <taxon>Microbispora</taxon>
    </lineage>
</organism>
<dbReference type="Pfam" id="PF11392">
    <property type="entry name" value="AllH"/>
    <property type="match status" value="1"/>
</dbReference>
<dbReference type="InterPro" id="IPR021530">
    <property type="entry name" value="AllH-like"/>
</dbReference>
<reference evidence="2 3" key="1">
    <citation type="submission" date="2020-09" db="EMBL/GenBank/DDBJ databases">
        <title>Actinomycete isolated from the Camponotus japonicus Mayr.</title>
        <authorList>
            <person name="Gong X."/>
        </authorList>
    </citation>
    <scope>NUCLEOTIDE SEQUENCE [LARGE SCALE GENOMIC DNA]</scope>
    <source>
        <strain evidence="2 3">2C-HV3</strain>
    </source>
</reference>
<comment type="caution">
    <text evidence="2">The sequence shown here is derived from an EMBL/GenBank/DDBJ whole genome shotgun (WGS) entry which is preliminary data.</text>
</comment>
<feature type="region of interest" description="Disordered" evidence="1">
    <location>
        <begin position="84"/>
        <end position="105"/>
    </location>
</feature>
<feature type="compositionally biased region" description="Low complexity" evidence="1">
    <location>
        <begin position="94"/>
        <end position="105"/>
    </location>
</feature>
<dbReference type="Proteomes" id="UP000653231">
    <property type="component" value="Unassembled WGS sequence"/>
</dbReference>
<protein>
    <submittedName>
        <fullName evidence="2">DUF2877 domain-containing protein</fullName>
    </submittedName>
</protein>
<evidence type="ECO:0000313" key="2">
    <source>
        <dbReference type="EMBL" id="MBD3144801.1"/>
    </source>
</evidence>
<evidence type="ECO:0000256" key="1">
    <source>
        <dbReference type="SAM" id="MobiDB-lite"/>
    </source>
</evidence>
<proteinExistence type="predicted"/>